<gene>
    <name evidence="2" type="ORF">B0A48_18724</name>
</gene>
<name>A0A1V8S7Z2_9PEZI</name>
<comment type="caution">
    <text evidence="2">The sequence shown here is derived from an EMBL/GenBank/DDBJ whole genome shotgun (WGS) entry which is preliminary data.</text>
</comment>
<dbReference type="InParanoid" id="A0A1V8S7Z2"/>
<feature type="compositionally biased region" description="Basic residues" evidence="1">
    <location>
        <begin position="323"/>
        <end position="334"/>
    </location>
</feature>
<accession>A0A1V8S7Z2</accession>
<evidence type="ECO:0000313" key="2">
    <source>
        <dbReference type="EMBL" id="OQN95139.1"/>
    </source>
</evidence>
<protein>
    <submittedName>
        <fullName evidence="2">Uncharacterized protein</fullName>
    </submittedName>
</protein>
<evidence type="ECO:0000256" key="1">
    <source>
        <dbReference type="SAM" id="MobiDB-lite"/>
    </source>
</evidence>
<dbReference type="Proteomes" id="UP000192596">
    <property type="component" value="Unassembled WGS sequence"/>
</dbReference>
<dbReference type="AlphaFoldDB" id="A0A1V8S7Z2"/>
<feature type="region of interest" description="Disordered" evidence="1">
    <location>
        <begin position="283"/>
        <end position="455"/>
    </location>
</feature>
<proteinExistence type="predicted"/>
<dbReference type="EMBL" id="NAJO01000156">
    <property type="protein sequence ID" value="OQN95139.1"/>
    <property type="molecule type" value="Genomic_DNA"/>
</dbReference>
<keyword evidence="3" id="KW-1185">Reference proteome</keyword>
<sequence length="455" mass="50079">MAHLWSKHCPEEGFIHLSLYGAYVYCPVCMKFNPTPPANNTGPPPPYVANNEAAVSIQRTAPRIHGGSAAAASLLVVAQPVAAQPVYESNAPSQSGMRAFPSLPDRQTVEAARAAAFDQRRATHAGAGTVAARRAAQAAQGHPPPNSGATRPAKAELFRYKVAVYTQYVYTNMDSTEELYEEIFTTGWKDAFTADTYGASGLPLIDFILSRGPRGLDLNVYAFADYDEHWFCDYRFSDSHFPTPISFQENEDLTQAWAKFDSHRQHGKVMGIVVRQKGAPIESLPASQLDSPTPQKPSKKPAKGKDDSLRDSLAAASTLKKQPSTKKPTRKRGKPTPQKDDDDDDALFVKRIKPEPMFSTPKINPAKPPAFVNLDTPLPLHPASKRSSTELSEIDEEEFKASYDSGVETHRESNTADAELDEELDEELPDNPLQMPPQPQKRVIAPSDRELRGRK</sequence>
<organism evidence="2 3">
    <name type="scientific">Cryoendolithus antarcticus</name>
    <dbReference type="NCBI Taxonomy" id="1507870"/>
    <lineage>
        <taxon>Eukaryota</taxon>
        <taxon>Fungi</taxon>
        <taxon>Dikarya</taxon>
        <taxon>Ascomycota</taxon>
        <taxon>Pezizomycotina</taxon>
        <taxon>Dothideomycetes</taxon>
        <taxon>Dothideomycetidae</taxon>
        <taxon>Cladosporiales</taxon>
        <taxon>Cladosporiaceae</taxon>
        <taxon>Cryoendolithus</taxon>
    </lineage>
</organism>
<reference evidence="3" key="1">
    <citation type="submission" date="2017-03" db="EMBL/GenBank/DDBJ databases">
        <title>Genomes of endolithic fungi from Antarctica.</title>
        <authorList>
            <person name="Coleine C."/>
            <person name="Masonjones S."/>
            <person name="Stajich J.E."/>
        </authorList>
    </citation>
    <scope>NUCLEOTIDE SEQUENCE [LARGE SCALE GENOMIC DNA]</scope>
    <source>
        <strain evidence="3">CCFEE 5527</strain>
    </source>
</reference>
<evidence type="ECO:0000313" key="3">
    <source>
        <dbReference type="Proteomes" id="UP000192596"/>
    </source>
</evidence>
<feature type="compositionally biased region" description="Acidic residues" evidence="1">
    <location>
        <begin position="418"/>
        <end position="429"/>
    </location>
</feature>